<dbReference type="RefSeq" id="WP_062019275.1">
    <property type="nucleotide sequence ID" value="NZ_JAKRCZ010000017.1"/>
</dbReference>
<gene>
    <name evidence="1" type="ORF">Bravens_00037</name>
</gene>
<comment type="caution">
    <text evidence="1">The sequence shown here is derived from an EMBL/GenBank/DDBJ whole genome shotgun (WGS) entry which is preliminary data.</text>
</comment>
<name>A0A150HCJ2_9MICO</name>
<dbReference type="EMBL" id="LQQC01000001">
    <property type="protein sequence ID" value="KXZ59822.1"/>
    <property type="molecule type" value="Genomic_DNA"/>
</dbReference>
<protein>
    <submittedName>
        <fullName evidence="1">Uncharacterized protein</fullName>
    </submittedName>
</protein>
<dbReference type="Proteomes" id="UP000243589">
    <property type="component" value="Unassembled WGS sequence"/>
</dbReference>
<accession>A0A150HCJ2</accession>
<dbReference type="PATRIC" id="fig|479117.4.peg.37"/>
<sequence>MSQTADVETLRNQHLLLVDDTVLDSDVDVLLSNVLPRLAADGGTRKLSRYSTLTGPLEITESAAEQAQIPSVFAAAYALSTPREREPEAPPEWFVHSEGIEKLFPAGLPMREEERGVDLLIALARRLHAAVRIADDAEPGGHERIIVPDPDAHPEITVYSQYWITSDLLLPLIEKAIPEGQVVDTSADVPEDQELDGYSLDIDLGEGRGLIELGVMVETALPTIVERFADGPQTAYSIRWHADDDDDSSRAHRRMRNTAGSIIGDLAAAVVDATGGTAVDRDGFLLADHQLEG</sequence>
<evidence type="ECO:0000313" key="1">
    <source>
        <dbReference type="EMBL" id="KXZ59822.1"/>
    </source>
</evidence>
<proteinExistence type="predicted"/>
<reference evidence="1 2" key="1">
    <citation type="submission" date="2016-01" db="EMBL/GenBank/DDBJ databases">
        <title>Use of Whole Genome Sequencing to ascertain that Brevibacterium massiliense (Roux, Raoult 2009) is a later heterotypic synonym of Brevibacterium ravenspurgense (Mages 2008).</title>
        <authorList>
            <person name="Bernier A.-M."/>
            <person name="Burdz T."/>
            <person name="Huynh C."/>
            <person name="Pachecho A.L."/>
            <person name="Wiebe D."/>
            <person name="Bonner C."/>
            <person name="Bernard K."/>
        </authorList>
    </citation>
    <scope>NUCLEOTIDE SEQUENCE [LARGE SCALE GENOMIC DNA]</scope>
    <source>
        <strain evidence="1 2">CCUG56047</strain>
    </source>
</reference>
<keyword evidence="2" id="KW-1185">Reference proteome</keyword>
<organism evidence="1 2">
    <name type="scientific">Brevibacterium ravenspurgense</name>
    <dbReference type="NCBI Taxonomy" id="479117"/>
    <lineage>
        <taxon>Bacteria</taxon>
        <taxon>Bacillati</taxon>
        <taxon>Actinomycetota</taxon>
        <taxon>Actinomycetes</taxon>
        <taxon>Micrococcales</taxon>
        <taxon>Brevibacteriaceae</taxon>
        <taxon>Brevibacterium</taxon>
    </lineage>
</organism>
<dbReference type="AlphaFoldDB" id="A0A150HCJ2"/>
<evidence type="ECO:0000313" key="2">
    <source>
        <dbReference type="Proteomes" id="UP000243589"/>
    </source>
</evidence>